<keyword evidence="3" id="KW-1185">Reference proteome</keyword>
<gene>
    <name evidence="2" type="ORF">NITHO_520004</name>
</gene>
<dbReference type="EMBL" id="CAGS01000468">
    <property type="protein sequence ID" value="CCF85602.1"/>
    <property type="molecule type" value="Genomic_DNA"/>
</dbReference>
<evidence type="ECO:0000313" key="2">
    <source>
        <dbReference type="EMBL" id="CCF85602.1"/>
    </source>
</evidence>
<dbReference type="Proteomes" id="UP000004221">
    <property type="component" value="Unassembled WGS sequence"/>
</dbReference>
<comment type="caution">
    <text evidence="2">The sequence shown here is derived from an EMBL/GenBank/DDBJ whole genome shotgun (WGS) entry which is preliminary data.</text>
</comment>
<organism evidence="2 3">
    <name type="scientific">Nitrolancea hollandica Lb</name>
    <dbReference type="NCBI Taxonomy" id="1129897"/>
    <lineage>
        <taxon>Bacteria</taxon>
        <taxon>Pseudomonadati</taxon>
        <taxon>Thermomicrobiota</taxon>
        <taxon>Thermomicrobia</taxon>
        <taxon>Sphaerobacterales</taxon>
        <taxon>Sphaerobacterineae</taxon>
        <taxon>Sphaerobacteraceae</taxon>
        <taxon>Nitrolancea</taxon>
    </lineage>
</organism>
<proteinExistence type="predicted"/>
<name>I4ELP0_9BACT</name>
<dbReference type="AlphaFoldDB" id="I4ELP0"/>
<accession>I4ELP0</accession>
<feature type="compositionally biased region" description="Basic and acidic residues" evidence="1">
    <location>
        <begin position="43"/>
        <end position="57"/>
    </location>
</feature>
<reference evidence="2 3" key="1">
    <citation type="journal article" date="2012" name="ISME J.">
        <title>Nitrification expanded: discovery, physiology and genomics of a nitrite-oxidizing bacterium from the phylum Chloroflexi.</title>
        <authorList>
            <person name="Sorokin D.Y."/>
            <person name="Lucker S."/>
            <person name="Vejmelkova D."/>
            <person name="Kostrikina N.A."/>
            <person name="Kleerebezem R."/>
            <person name="Rijpstra W.I."/>
            <person name="Damste J.S."/>
            <person name="Le Paslier D."/>
            <person name="Muyzer G."/>
            <person name="Wagner M."/>
            <person name="van Loosdrecht M.C."/>
            <person name="Daims H."/>
        </authorList>
    </citation>
    <scope>NUCLEOTIDE SEQUENCE [LARGE SCALE GENOMIC DNA]</scope>
    <source>
        <strain evidence="3">none</strain>
    </source>
</reference>
<protein>
    <submittedName>
        <fullName evidence="2">Uncharacterized protein</fullName>
    </submittedName>
</protein>
<evidence type="ECO:0000313" key="3">
    <source>
        <dbReference type="Proteomes" id="UP000004221"/>
    </source>
</evidence>
<feature type="region of interest" description="Disordered" evidence="1">
    <location>
        <begin position="42"/>
        <end position="65"/>
    </location>
</feature>
<evidence type="ECO:0000256" key="1">
    <source>
        <dbReference type="SAM" id="MobiDB-lite"/>
    </source>
</evidence>
<sequence>MASVCQHSTICATFATLPEVAGCFGSFLVRRDHHTRRIAGGLREMDGPKQPLEEQRRSSPSHVEPAGAACLLPIEHCT</sequence>